<accession>A0A9P6WZK8</accession>
<reference evidence="1" key="1">
    <citation type="journal article" date="2020" name="Microb. Genom.">
        <title>Genetic diversity of clinical and environmental Mucorales isolates obtained from an investigation of mucormycosis cases among solid organ transplant recipients.</title>
        <authorList>
            <person name="Nguyen M.H."/>
            <person name="Kaul D."/>
            <person name="Muto C."/>
            <person name="Cheng S.J."/>
            <person name="Richter R.A."/>
            <person name="Bruno V.M."/>
            <person name="Liu G."/>
            <person name="Beyhan S."/>
            <person name="Sundermann A.J."/>
            <person name="Mounaud S."/>
            <person name="Pasculle A.W."/>
            <person name="Nierman W.C."/>
            <person name="Driscoll E."/>
            <person name="Cumbie R."/>
            <person name="Clancy C.J."/>
            <person name="Dupont C.L."/>
        </authorList>
    </citation>
    <scope>NUCLEOTIDE SEQUENCE</scope>
    <source>
        <strain evidence="1">GL11</strain>
    </source>
</reference>
<keyword evidence="2" id="KW-1185">Reference proteome</keyword>
<protein>
    <submittedName>
        <fullName evidence="1">Uncharacterized protein</fullName>
    </submittedName>
</protein>
<dbReference type="AlphaFoldDB" id="A0A9P6WZK8"/>
<evidence type="ECO:0000313" key="2">
    <source>
        <dbReference type="Proteomes" id="UP000716291"/>
    </source>
</evidence>
<dbReference type="EMBL" id="JAANQT010002624">
    <property type="protein sequence ID" value="KAG1302112.1"/>
    <property type="molecule type" value="Genomic_DNA"/>
</dbReference>
<proteinExistence type="predicted"/>
<dbReference type="Proteomes" id="UP000716291">
    <property type="component" value="Unassembled WGS sequence"/>
</dbReference>
<evidence type="ECO:0000313" key="1">
    <source>
        <dbReference type="EMBL" id="KAG1302112.1"/>
    </source>
</evidence>
<dbReference type="OrthoDB" id="2243436at2759"/>
<sequence length="130" mass="14696">MVEILKVKCLCEKVYVSPICSASSFLLERDFSNNTATLLDKIKFKDGHFQDLVMLAKSSSVNIRLVTLDYAGLTIDPEDLLKLIKKLKSIKEIVIYEGHKFEILSRQQLLHGAAAKKFDCRAPPIKRSTL</sequence>
<name>A0A9P6WZK8_RHIOR</name>
<gene>
    <name evidence="1" type="ORF">G6F64_011211</name>
</gene>
<organism evidence="1 2">
    <name type="scientific">Rhizopus oryzae</name>
    <name type="common">Mucormycosis agent</name>
    <name type="synonym">Rhizopus arrhizus var. delemar</name>
    <dbReference type="NCBI Taxonomy" id="64495"/>
    <lineage>
        <taxon>Eukaryota</taxon>
        <taxon>Fungi</taxon>
        <taxon>Fungi incertae sedis</taxon>
        <taxon>Mucoromycota</taxon>
        <taxon>Mucoromycotina</taxon>
        <taxon>Mucoromycetes</taxon>
        <taxon>Mucorales</taxon>
        <taxon>Mucorineae</taxon>
        <taxon>Rhizopodaceae</taxon>
        <taxon>Rhizopus</taxon>
    </lineage>
</organism>
<comment type="caution">
    <text evidence="1">The sequence shown here is derived from an EMBL/GenBank/DDBJ whole genome shotgun (WGS) entry which is preliminary data.</text>
</comment>